<dbReference type="Proteomes" id="UP000692954">
    <property type="component" value="Unassembled WGS sequence"/>
</dbReference>
<dbReference type="PANTHER" id="PTHR15615:SF108">
    <property type="entry name" value="PROTEIN CNPPD1"/>
    <property type="match status" value="1"/>
</dbReference>
<dbReference type="PIRSF" id="PIRSF027110">
    <property type="entry name" value="PREG"/>
    <property type="match status" value="1"/>
</dbReference>
<reference evidence="3" key="1">
    <citation type="submission" date="2021-01" db="EMBL/GenBank/DDBJ databases">
        <authorList>
            <consortium name="Genoscope - CEA"/>
            <person name="William W."/>
        </authorList>
    </citation>
    <scope>NUCLEOTIDE SEQUENCE</scope>
</reference>
<name>A0A8S1R8W1_9CILI</name>
<comment type="caution">
    <text evidence="3">The sequence shown here is derived from an EMBL/GenBank/DDBJ whole genome shotgun (WGS) entry which is preliminary data.</text>
</comment>
<gene>
    <name evidence="3" type="ORF">PSON_ATCC_30995.1.T1460105</name>
</gene>
<proteinExistence type="inferred from homology"/>
<keyword evidence="1 2" id="KW-0195">Cyclin</keyword>
<sequence length="168" mass="20388">MSEINLIYEEEHCRYTENTFLRSISNILEELIQETDIFQIKKSLFHSEKLPNISLENYLIRIVRYTKCSKECLLIALIYLYRIQELNQEQLLNKQSVHRFLIIAIVLAIKYQDDDIYGNDYYAKVGGITMQELNDMEKEFLDRIEFQLFIDQDHYYFYQQKINQFSRL</sequence>
<dbReference type="Pfam" id="PF08613">
    <property type="entry name" value="Cyclin"/>
    <property type="match status" value="1"/>
</dbReference>
<dbReference type="CDD" id="cd20558">
    <property type="entry name" value="CYCLIN_ScPCL7-like"/>
    <property type="match status" value="1"/>
</dbReference>
<accession>A0A8S1R8W1</accession>
<evidence type="ECO:0000313" key="4">
    <source>
        <dbReference type="Proteomes" id="UP000692954"/>
    </source>
</evidence>
<dbReference type="InterPro" id="IPR013922">
    <property type="entry name" value="Cyclin_PHO80-like"/>
</dbReference>
<dbReference type="PANTHER" id="PTHR15615">
    <property type="match status" value="1"/>
</dbReference>
<protein>
    <recommendedName>
        <fullName evidence="2">Cyclin</fullName>
    </recommendedName>
</protein>
<dbReference type="InterPro" id="IPR012389">
    <property type="entry name" value="Cyclin_P/U"/>
</dbReference>
<evidence type="ECO:0000256" key="1">
    <source>
        <dbReference type="ARBA" id="ARBA00023127"/>
    </source>
</evidence>
<dbReference type="EMBL" id="CAJJDN010000146">
    <property type="protein sequence ID" value="CAD8123679.1"/>
    <property type="molecule type" value="Genomic_DNA"/>
</dbReference>
<dbReference type="GO" id="GO:0019901">
    <property type="term" value="F:protein kinase binding"/>
    <property type="evidence" value="ECO:0007669"/>
    <property type="project" value="InterPro"/>
</dbReference>
<organism evidence="3 4">
    <name type="scientific">Paramecium sonneborni</name>
    <dbReference type="NCBI Taxonomy" id="65129"/>
    <lineage>
        <taxon>Eukaryota</taxon>
        <taxon>Sar</taxon>
        <taxon>Alveolata</taxon>
        <taxon>Ciliophora</taxon>
        <taxon>Intramacronucleata</taxon>
        <taxon>Oligohymenophorea</taxon>
        <taxon>Peniculida</taxon>
        <taxon>Parameciidae</taxon>
        <taxon>Paramecium</taxon>
    </lineage>
</organism>
<comment type="similarity">
    <text evidence="2">Belongs to the cyclin family.</text>
</comment>
<dbReference type="OrthoDB" id="299628at2759"/>
<evidence type="ECO:0000313" key="3">
    <source>
        <dbReference type="EMBL" id="CAD8123679.1"/>
    </source>
</evidence>
<evidence type="ECO:0000256" key="2">
    <source>
        <dbReference type="PIRNR" id="PIRNR027110"/>
    </source>
</evidence>
<keyword evidence="4" id="KW-1185">Reference proteome</keyword>
<dbReference type="AlphaFoldDB" id="A0A8S1R8W1"/>